<evidence type="ECO:0000313" key="3">
    <source>
        <dbReference type="Proteomes" id="UP001634394"/>
    </source>
</evidence>
<sequence>MKTVYQNTKKNLKGDYSQHYDLPVRDQVGAYVTVEQDKLERWKKHFECIMNRPDPPVIADIPEAVDDLDVNCDGITVEEVKQVIYKLKNVKAPGNDGVCPKMLKAEDTETPKLLRQILQKICNSEKAPKDWNTGVIVKLSKKGDLGNCNN</sequence>
<comment type="caution">
    <text evidence="2">The sequence shown here is derived from an EMBL/GenBank/DDBJ whole genome shotgun (WGS) entry which is preliminary data.</text>
</comment>
<dbReference type="InterPro" id="IPR002048">
    <property type="entry name" value="EF_hand_dom"/>
</dbReference>
<accession>A0ABD3W7I2</accession>
<dbReference type="EMBL" id="JBJQND010000008">
    <property type="protein sequence ID" value="KAL3869611.1"/>
    <property type="molecule type" value="Genomic_DNA"/>
</dbReference>
<proteinExistence type="predicted"/>
<gene>
    <name evidence="2" type="ORF">ACJMK2_042278</name>
</gene>
<protein>
    <recommendedName>
        <fullName evidence="1">EF-hand domain-containing protein</fullName>
    </recommendedName>
</protein>
<dbReference type="AlphaFoldDB" id="A0ABD3W7I2"/>
<reference evidence="2 3" key="1">
    <citation type="submission" date="2024-11" db="EMBL/GenBank/DDBJ databases">
        <title>Chromosome-level genome assembly of the freshwater bivalve Anodonta woodiana.</title>
        <authorList>
            <person name="Chen X."/>
        </authorList>
    </citation>
    <scope>NUCLEOTIDE SEQUENCE [LARGE SCALE GENOMIC DNA]</scope>
    <source>
        <strain evidence="2">MN2024</strain>
        <tissue evidence="2">Gills</tissue>
    </source>
</reference>
<dbReference type="Proteomes" id="UP001634394">
    <property type="component" value="Unassembled WGS sequence"/>
</dbReference>
<evidence type="ECO:0000313" key="2">
    <source>
        <dbReference type="EMBL" id="KAL3869611.1"/>
    </source>
</evidence>
<feature type="domain" description="EF-hand" evidence="1">
    <location>
        <begin position="56"/>
        <end position="90"/>
    </location>
</feature>
<dbReference type="PROSITE" id="PS50222">
    <property type="entry name" value="EF_HAND_2"/>
    <property type="match status" value="1"/>
</dbReference>
<keyword evidence="3" id="KW-1185">Reference proteome</keyword>
<organism evidence="2 3">
    <name type="scientific">Sinanodonta woodiana</name>
    <name type="common">Chinese pond mussel</name>
    <name type="synonym">Anodonta woodiana</name>
    <dbReference type="NCBI Taxonomy" id="1069815"/>
    <lineage>
        <taxon>Eukaryota</taxon>
        <taxon>Metazoa</taxon>
        <taxon>Spiralia</taxon>
        <taxon>Lophotrochozoa</taxon>
        <taxon>Mollusca</taxon>
        <taxon>Bivalvia</taxon>
        <taxon>Autobranchia</taxon>
        <taxon>Heteroconchia</taxon>
        <taxon>Palaeoheterodonta</taxon>
        <taxon>Unionida</taxon>
        <taxon>Unionoidea</taxon>
        <taxon>Unionidae</taxon>
        <taxon>Unioninae</taxon>
        <taxon>Sinanodonta</taxon>
    </lineage>
</organism>
<name>A0ABD3W7I2_SINWO</name>
<evidence type="ECO:0000259" key="1">
    <source>
        <dbReference type="PROSITE" id="PS50222"/>
    </source>
</evidence>